<comment type="caution">
    <text evidence="2">The sequence shown here is derived from an EMBL/GenBank/DDBJ whole genome shotgun (WGS) entry which is preliminary data.</text>
</comment>
<keyword evidence="3" id="KW-1185">Reference proteome</keyword>
<feature type="compositionally biased region" description="Basic and acidic residues" evidence="1">
    <location>
        <begin position="1"/>
        <end position="16"/>
    </location>
</feature>
<dbReference type="AlphaFoldDB" id="A0ABD2NLQ9"/>
<name>A0ABD2NLQ9_9CUCU</name>
<reference evidence="2 3" key="1">
    <citation type="journal article" date="2021" name="BMC Biol.">
        <title>Horizontally acquired antibacterial genes associated with adaptive radiation of ladybird beetles.</title>
        <authorList>
            <person name="Li H.S."/>
            <person name="Tang X.F."/>
            <person name="Huang Y.H."/>
            <person name="Xu Z.Y."/>
            <person name="Chen M.L."/>
            <person name="Du X.Y."/>
            <person name="Qiu B.Y."/>
            <person name="Chen P.T."/>
            <person name="Zhang W."/>
            <person name="Slipinski A."/>
            <person name="Escalona H.E."/>
            <person name="Waterhouse R.M."/>
            <person name="Zwick A."/>
            <person name="Pang H."/>
        </authorList>
    </citation>
    <scope>NUCLEOTIDE SEQUENCE [LARGE SCALE GENOMIC DNA]</scope>
    <source>
        <strain evidence="2">SYSU2018</strain>
    </source>
</reference>
<feature type="compositionally biased region" description="Low complexity" evidence="1">
    <location>
        <begin position="18"/>
        <end position="28"/>
    </location>
</feature>
<accession>A0ABD2NLQ9</accession>
<sequence>MSAELRRSKRVPDKKNKNLSNVSSSSTKESPRSINKMDAAVVEDNSSTRKTAKSSSNQASRVRRAELETAISKKRLEQELQTERVHFQERHDQLQKQQELMNLKLALKLVEFQGEDNSISDKSSEI</sequence>
<evidence type="ECO:0000256" key="1">
    <source>
        <dbReference type="SAM" id="MobiDB-lite"/>
    </source>
</evidence>
<proteinExistence type="predicted"/>
<dbReference type="Proteomes" id="UP001516400">
    <property type="component" value="Unassembled WGS sequence"/>
</dbReference>
<evidence type="ECO:0000313" key="2">
    <source>
        <dbReference type="EMBL" id="KAL3279251.1"/>
    </source>
</evidence>
<dbReference type="EMBL" id="JABFTP020000124">
    <property type="protein sequence ID" value="KAL3279251.1"/>
    <property type="molecule type" value="Genomic_DNA"/>
</dbReference>
<evidence type="ECO:0000313" key="3">
    <source>
        <dbReference type="Proteomes" id="UP001516400"/>
    </source>
</evidence>
<feature type="region of interest" description="Disordered" evidence="1">
    <location>
        <begin position="1"/>
        <end position="64"/>
    </location>
</feature>
<organism evidence="2 3">
    <name type="scientific">Cryptolaemus montrouzieri</name>
    <dbReference type="NCBI Taxonomy" id="559131"/>
    <lineage>
        <taxon>Eukaryota</taxon>
        <taxon>Metazoa</taxon>
        <taxon>Ecdysozoa</taxon>
        <taxon>Arthropoda</taxon>
        <taxon>Hexapoda</taxon>
        <taxon>Insecta</taxon>
        <taxon>Pterygota</taxon>
        <taxon>Neoptera</taxon>
        <taxon>Endopterygota</taxon>
        <taxon>Coleoptera</taxon>
        <taxon>Polyphaga</taxon>
        <taxon>Cucujiformia</taxon>
        <taxon>Coccinelloidea</taxon>
        <taxon>Coccinellidae</taxon>
        <taxon>Scymninae</taxon>
        <taxon>Scymnini</taxon>
        <taxon>Cryptolaemus</taxon>
    </lineage>
</organism>
<feature type="compositionally biased region" description="Polar residues" evidence="1">
    <location>
        <begin position="44"/>
        <end position="60"/>
    </location>
</feature>
<protein>
    <submittedName>
        <fullName evidence="2">Uncharacterized protein</fullName>
    </submittedName>
</protein>
<gene>
    <name evidence="2" type="ORF">HHI36_016764</name>
</gene>